<organism evidence="1 2">
    <name type="scientific">Planoprotostelium fungivorum</name>
    <dbReference type="NCBI Taxonomy" id="1890364"/>
    <lineage>
        <taxon>Eukaryota</taxon>
        <taxon>Amoebozoa</taxon>
        <taxon>Evosea</taxon>
        <taxon>Variosea</taxon>
        <taxon>Cavosteliida</taxon>
        <taxon>Cavosteliaceae</taxon>
        <taxon>Planoprotostelium</taxon>
    </lineage>
</organism>
<accession>A0A2P6NE15</accession>
<evidence type="ECO:0000313" key="2">
    <source>
        <dbReference type="Proteomes" id="UP000241769"/>
    </source>
</evidence>
<dbReference type="Proteomes" id="UP000241769">
    <property type="component" value="Unassembled WGS sequence"/>
</dbReference>
<evidence type="ECO:0008006" key="3">
    <source>
        <dbReference type="Google" id="ProtNLM"/>
    </source>
</evidence>
<proteinExistence type="predicted"/>
<reference evidence="1 2" key="1">
    <citation type="journal article" date="2018" name="Genome Biol. Evol.">
        <title>Multiple Roots of Fruiting Body Formation in Amoebozoa.</title>
        <authorList>
            <person name="Hillmann F."/>
            <person name="Forbes G."/>
            <person name="Novohradska S."/>
            <person name="Ferling I."/>
            <person name="Riege K."/>
            <person name="Groth M."/>
            <person name="Westermann M."/>
            <person name="Marz M."/>
            <person name="Spaller T."/>
            <person name="Winckler T."/>
            <person name="Schaap P."/>
            <person name="Glockner G."/>
        </authorList>
    </citation>
    <scope>NUCLEOTIDE SEQUENCE [LARGE SCALE GENOMIC DNA]</scope>
    <source>
        <strain evidence="1 2">Jena</strain>
    </source>
</reference>
<keyword evidence="2" id="KW-1185">Reference proteome</keyword>
<name>A0A2P6NE15_9EUKA</name>
<protein>
    <recommendedName>
        <fullName evidence="3">EF-hand domain-containing protein</fullName>
    </recommendedName>
</protein>
<dbReference type="InParanoid" id="A0A2P6NE15"/>
<gene>
    <name evidence="1" type="ORF">PROFUN_10406</name>
</gene>
<comment type="caution">
    <text evidence="1">The sequence shown here is derived from an EMBL/GenBank/DDBJ whole genome shotgun (WGS) entry which is preliminary data.</text>
</comment>
<dbReference type="EMBL" id="MDYQ01000108">
    <property type="protein sequence ID" value="PRP82197.1"/>
    <property type="molecule type" value="Genomic_DNA"/>
</dbReference>
<evidence type="ECO:0000313" key="1">
    <source>
        <dbReference type="EMBL" id="PRP82197.1"/>
    </source>
</evidence>
<dbReference type="AlphaFoldDB" id="A0A2P6NE15"/>
<sequence>MLHLCKRLAAYPGRAVVQRLHPPPSILPARTTVNTQDLRKALETIRSKPVISSANTRPKKDDDALLLLINRTSTKTPEVRAAAITQFYLSNKESEYSGTTLAAVLESLKIQNNREENLNLFQKMISDPTLRKSLSSSDITNQLLYLSQVGPTRSFWQSVKILNQNGLVVPSDTYISIVENYWNKKEIAKAELFTNLIQHLGVQSEPVMMVMIERYRQIMDFQKAKIYEDLLKARGVQYEAIPKATQTSPPPKKKSSVSVDLRRKQNLISSINSSTRDNDKIIEMFEGVEELQDVASFKCYFTALMDKREYDQILLRYTDLTPQHRRDGRLMYLALRSAVAVDHRDMIQLILRDMQDNRPEFREPNDLDETLSLLIDLEGTLSLVKSFIQNNPGIPPHIHLKLFFKISSELGWKYYEDIVSTDTKVYPGFFDTAIECLQERGERQKINRVIEDFHMKGKTMSIRSWIRLKQLMKDGDAKWCEKAAELILTAEEKERRECYPIVLEEMNKCMDAKSIVRFFSRGRKYMDKDVLKRGYDIIMGALCREDVEGRSLPRIRQILQAAEADTITVSPEEMRRALSLMRQHGKVGEAEALFKQARRRNMLPEDIQTLSDEIIVILVKKAFSHIASGVETQFNMGGNNIKGIYWMETVSHSNNTGLIAFQIYPPENGQSVIPPEKLQKEIAKGTIRPEDPNAQKDLDGDMDERLDRVIKEVWNHYDPKNTGVLPKKILEKFIQDSLDLYAMRKGKKGAKEVVAPGVKFGPAMTETLNKISTGGQATFQQFENFLNCYDIDEALGSFLQISEVAVQHDVNFVDVSHLKSEAAAPKKVVYRDYSNLE</sequence>